<keyword evidence="2" id="KW-1185">Reference proteome</keyword>
<proteinExistence type="predicted"/>
<evidence type="ECO:0000313" key="1">
    <source>
        <dbReference type="EMBL" id="MCC8392199.1"/>
    </source>
</evidence>
<accession>A0ABS8JR31</accession>
<comment type="caution">
    <text evidence="1">The sequence shown here is derived from an EMBL/GenBank/DDBJ whole genome shotgun (WGS) entry which is preliminary data.</text>
</comment>
<name>A0ABS8JR31_9BURK</name>
<evidence type="ECO:0000313" key="2">
    <source>
        <dbReference type="Proteomes" id="UP001431019"/>
    </source>
</evidence>
<dbReference type="EMBL" id="JAJITD010000003">
    <property type="protein sequence ID" value="MCC8392199.1"/>
    <property type="molecule type" value="Genomic_DNA"/>
</dbReference>
<sequence length="95" mass="10647">MSNTHVETGLPMTPLQSADHHRLIVRAGTQRIRIAAIWQVLLPFSGNVEKVDIKTLPADGFDQATIALRHTPRESLDHIVTRFNDMSWVTSTTLC</sequence>
<gene>
    <name evidence="1" type="ORF">LJ656_06320</name>
</gene>
<reference evidence="1 2" key="1">
    <citation type="submission" date="2021-11" db="EMBL/GenBank/DDBJ databases">
        <authorList>
            <person name="Oh E.-T."/>
            <person name="Kim S.-B."/>
        </authorList>
    </citation>
    <scope>NUCLEOTIDE SEQUENCE [LARGE SCALE GENOMIC DNA]</scope>
    <source>
        <strain evidence="1 2">MMS20-SJTR3</strain>
    </source>
</reference>
<organism evidence="1 2">
    <name type="scientific">Paraburkholderia sejongensis</name>
    <dbReference type="NCBI Taxonomy" id="2886946"/>
    <lineage>
        <taxon>Bacteria</taxon>
        <taxon>Pseudomonadati</taxon>
        <taxon>Pseudomonadota</taxon>
        <taxon>Betaproteobacteria</taxon>
        <taxon>Burkholderiales</taxon>
        <taxon>Burkholderiaceae</taxon>
        <taxon>Paraburkholderia</taxon>
    </lineage>
</organism>
<dbReference type="RefSeq" id="WP_230508416.1">
    <property type="nucleotide sequence ID" value="NZ_JAJITD010000003.1"/>
</dbReference>
<dbReference type="Proteomes" id="UP001431019">
    <property type="component" value="Unassembled WGS sequence"/>
</dbReference>
<protein>
    <submittedName>
        <fullName evidence="1">Uncharacterized protein</fullName>
    </submittedName>
</protein>